<dbReference type="RefSeq" id="WP_013407405.1">
    <property type="nucleotide sequence ID" value="NC_014655.1"/>
</dbReference>
<reference evidence="2 3" key="2">
    <citation type="journal article" date="2011" name="Stand. Genomic Sci.">
        <title>Complete genome sequence of Leadbetterella byssophila type strain (4M15).</title>
        <authorList>
            <person name="Abt B."/>
            <person name="Teshima H."/>
            <person name="Lucas S."/>
            <person name="Lapidus A."/>
            <person name="Del Rio T.G."/>
            <person name="Nolan M."/>
            <person name="Tice H."/>
            <person name="Cheng J.F."/>
            <person name="Pitluck S."/>
            <person name="Liolios K."/>
            <person name="Pagani I."/>
            <person name="Ivanova N."/>
            <person name="Mavromatis K."/>
            <person name="Pati A."/>
            <person name="Tapia R."/>
            <person name="Han C."/>
            <person name="Goodwin L."/>
            <person name="Chen A."/>
            <person name="Palaniappan K."/>
            <person name="Land M."/>
            <person name="Hauser L."/>
            <person name="Chang Y.J."/>
            <person name="Jeffries C.D."/>
            <person name="Rohde M."/>
            <person name="Goker M."/>
            <person name="Tindall B.J."/>
            <person name="Detter J.C."/>
            <person name="Woyke T."/>
            <person name="Bristow J."/>
            <person name="Eisen J.A."/>
            <person name="Markowitz V."/>
            <person name="Hugenholtz P."/>
            <person name="Klenk H.P."/>
            <person name="Kyrpides N.C."/>
        </authorList>
    </citation>
    <scope>NUCLEOTIDE SEQUENCE [LARGE SCALE GENOMIC DNA]</scope>
    <source>
        <strain evidence="3">DSM 17132 / JCM 16389 / KACC 11308 / NBRC 106382 / 4M15</strain>
    </source>
</reference>
<feature type="domain" description="Glycosyl hydrolase family 13 catalytic" evidence="1">
    <location>
        <begin position="8"/>
        <end position="442"/>
    </location>
</feature>
<protein>
    <submittedName>
        <fullName evidence="2">Alpha amylase catalytic region</fullName>
    </submittedName>
</protein>
<dbReference type="SUPFAM" id="SSF51445">
    <property type="entry name" value="(Trans)glycosidases"/>
    <property type="match status" value="1"/>
</dbReference>
<dbReference type="SMART" id="SM00642">
    <property type="entry name" value="Aamy"/>
    <property type="match status" value="1"/>
</dbReference>
<organism evidence="2 3">
    <name type="scientific">Leadbetterella byssophila (strain DSM 17132 / JCM 16389 / KACC 11308 / NBRC 106382 / 4M15)</name>
    <dbReference type="NCBI Taxonomy" id="649349"/>
    <lineage>
        <taxon>Bacteria</taxon>
        <taxon>Pseudomonadati</taxon>
        <taxon>Bacteroidota</taxon>
        <taxon>Cytophagia</taxon>
        <taxon>Cytophagales</taxon>
        <taxon>Leadbetterellaceae</taxon>
        <taxon>Leadbetterella</taxon>
    </lineage>
</organism>
<dbReference type="CAZy" id="GH13">
    <property type="family name" value="Glycoside Hydrolase Family 13"/>
</dbReference>
<dbReference type="HOGENOM" id="CLU_023351_0_0_10"/>
<dbReference type="Gene3D" id="3.20.20.80">
    <property type="entry name" value="Glycosidases"/>
    <property type="match status" value="2"/>
</dbReference>
<dbReference type="EMBL" id="CP002305">
    <property type="protein sequence ID" value="ADQ16353.1"/>
    <property type="molecule type" value="Genomic_DNA"/>
</dbReference>
<dbReference type="Proteomes" id="UP000007435">
    <property type="component" value="Chromosome"/>
</dbReference>
<sequence length="541" mass="62498">MDKIAVYQLFLRVFANKNTNNTIYGTLEQNGTGKFNDINEEILDALKSFGITHIWYTGVIEHATLVNSEDHPQIVKGIAGSPYAIKDYYDVNPYLAEDPSNRMGEFEALVRRTHAKGLKVLIDFVPNHVARQYRSDQKPEGVKDFGEDDDSTLAFHPQNNFYYLPNKPFVVPDGVHPPVAFLDPYTEFPARATGNDVFSEAPSINDWFETVKLNYGVDYLDGRKGYFDPIPDTWNKMLDILLFWAGKGVDGFRCDMAEMVPAEFWHFAINKVKEKYPQTIFIAEIYNPQLYRYFLDFGGFDYLYDKVGLYDALRRLIEGHGDAMDITRVWQRESGDFSSRMLRFLENHDEQRIASDFFAGNAEKAFPAMMLAATLHTGPVMIYGGQEFGVKPERAEGFQGNDGRTTIFDFWGLPELQEWLKGGQSMEKANVRHFYERMLHFIRDNEAVHSGHFHDLQYLNHYNTHQIYCYFRYTENQILLFAYNFGKEEEFDVQLPEYLLPSAQLMYMPVFHVGSIAEGGSKVKVYLGENSFKIWQVYAAE</sequence>
<dbReference type="eggNOG" id="COG0366">
    <property type="taxonomic scope" value="Bacteria"/>
</dbReference>
<dbReference type="InterPro" id="IPR006047">
    <property type="entry name" value="GH13_cat_dom"/>
</dbReference>
<proteinExistence type="predicted"/>
<name>E4RY25_LEAB4</name>
<gene>
    <name evidence="2" type="ordered locus">Lbys_0590</name>
</gene>
<reference key="1">
    <citation type="submission" date="2010-11" db="EMBL/GenBank/DDBJ databases">
        <title>The complete genome of Leadbetterella byssophila DSM 17132.</title>
        <authorList>
            <consortium name="US DOE Joint Genome Institute (JGI-PGF)"/>
            <person name="Lucas S."/>
            <person name="Copeland A."/>
            <person name="Lapidus A."/>
            <person name="Glavina del Rio T."/>
            <person name="Dalin E."/>
            <person name="Tice H."/>
            <person name="Bruce D."/>
            <person name="Goodwin L."/>
            <person name="Pitluck S."/>
            <person name="Kyrpides N."/>
            <person name="Mavromatis K."/>
            <person name="Ivanova N."/>
            <person name="Teshima H."/>
            <person name="Brettin T."/>
            <person name="Detter J.C."/>
            <person name="Han C."/>
            <person name="Tapia R."/>
            <person name="Land M."/>
            <person name="Hauser L."/>
            <person name="Markowitz V."/>
            <person name="Cheng J.-F."/>
            <person name="Hugenholtz P."/>
            <person name="Woyke T."/>
            <person name="Wu D."/>
            <person name="Tindall B."/>
            <person name="Pomrenke H.G."/>
            <person name="Brambilla E."/>
            <person name="Klenk H.-P."/>
            <person name="Eisen J.A."/>
        </authorList>
    </citation>
    <scope>NUCLEOTIDE SEQUENCE [LARGE SCALE GENOMIC DNA]</scope>
    <source>
        <strain>DSM 17132</strain>
    </source>
</reference>
<dbReference type="PANTHER" id="PTHR10357">
    <property type="entry name" value="ALPHA-AMYLASE FAMILY MEMBER"/>
    <property type="match status" value="1"/>
</dbReference>
<dbReference type="OrthoDB" id="9805159at2"/>
<dbReference type="GO" id="GO:0004556">
    <property type="term" value="F:alpha-amylase activity"/>
    <property type="evidence" value="ECO:0007669"/>
    <property type="project" value="TreeGrafter"/>
</dbReference>
<evidence type="ECO:0000313" key="2">
    <source>
        <dbReference type="EMBL" id="ADQ16353.1"/>
    </source>
</evidence>
<dbReference type="STRING" id="649349.Lbys_0590"/>
<dbReference type="CDD" id="cd11349">
    <property type="entry name" value="AmyAc_3"/>
    <property type="match status" value="1"/>
</dbReference>
<dbReference type="Pfam" id="PF00128">
    <property type="entry name" value="Alpha-amylase"/>
    <property type="match status" value="2"/>
</dbReference>
<dbReference type="SUPFAM" id="SSF51011">
    <property type="entry name" value="Glycosyl hydrolase domain"/>
    <property type="match status" value="1"/>
</dbReference>
<evidence type="ECO:0000259" key="1">
    <source>
        <dbReference type="SMART" id="SM00642"/>
    </source>
</evidence>
<keyword evidence="3" id="KW-1185">Reference proteome</keyword>
<dbReference type="AlphaFoldDB" id="E4RY25"/>
<evidence type="ECO:0000313" key="3">
    <source>
        <dbReference type="Proteomes" id="UP000007435"/>
    </source>
</evidence>
<dbReference type="GO" id="GO:0009313">
    <property type="term" value="P:oligosaccharide catabolic process"/>
    <property type="evidence" value="ECO:0007669"/>
    <property type="project" value="TreeGrafter"/>
</dbReference>
<dbReference type="InterPro" id="IPR017853">
    <property type="entry name" value="GH"/>
</dbReference>
<dbReference type="PANTHER" id="PTHR10357:SF205">
    <property type="entry name" value="O-GLYCOSYL HYDROLASE FAMILY 13"/>
    <property type="match status" value="1"/>
</dbReference>
<dbReference type="KEGG" id="lby:Lbys_0590"/>
<accession>E4RY25</accession>